<name>A0A6J1FPC8_CUCMO</name>
<protein>
    <submittedName>
        <fullName evidence="3">Uncharacterized acetyltransferase At3g50280-like</fullName>
    </submittedName>
</protein>
<evidence type="ECO:0000313" key="3">
    <source>
        <dbReference type="RefSeq" id="XP_022940005.1"/>
    </source>
</evidence>
<dbReference type="GeneID" id="111445768"/>
<dbReference type="GO" id="GO:0016740">
    <property type="term" value="F:transferase activity"/>
    <property type="evidence" value="ECO:0007669"/>
    <property type="project" value="UniProtKB-KW"/>
</dbReference>
<accession>A0A6J1FPC8</accession>
<proteinExistence type="predicted"/>
<dbReference type="Gene3D" id="3.30.559.10">
    <property type="entry name" value="Chloramphenicol acetyltransferase-like domain"/>
    <property type="match status" value="2"/>
</dbReference>
<evidence type="ECO:0000313" key="2">
    <source>
        <dbReference type="Proteomes" id="UP000504609"/>
    </source>
</evidence>
<sequence length="468" mass="52566">MKPQHPSVRRISECFLKPDIECLPQESKQPHYLSHWDLNLLPIQYIQKGLLFRKPSEAFEDGHPFMATLLHRLKRSLSSALFHFYPLSGRLASIINEHQASILVYVDCVNTPGAKFTHAALDLTISHLLSPVDVPLVVHSLFDPDLQTAVNYDGHTLPLLSIQVTELLDGIFIGSSFNHSIGDGTSHWNFFKMWSEIFQSLPPDGDDIVSISRPPILKRWFPEGHGPIINLPFTHSDQFKIRLKAPELRERIFHFTKESIAALKAKANAECGTEEISSFQAMCALVWRSITRARRLPQNQITICRMIANNRAKLEVPTPEDYFGNVITALKVSAKAGEVVEGGLGWAAWKLHEAVVDNTKEKFREAVEKWFECPFTFQVDQNFVTYSLSMTSSPRFNIYGNEFGMGKAVAVRSGRANKFDGKVSSYPGYEGGGSVDLEIALFPHSMANLEADSEFMSAVSSPPHLFHE</sequence>
<organism evidence="2 3">
    <name type="scientific">Cucurbita moschata</name>
    <name type="common">Winter crookneck squash</name>
    <name type="synonym">Cucurbita pepo var. moschata</name>
    <dbReference type="NCBI Taxonomy" id="3662"/>
    <lineage>
        <taxon>Eukaryota</taxon>
        <taxon>Viridiplantae</taxon>
        <taxon>Streptophyta</taxon>
        <taxon>Embryophyta</taxon>
        <taxon>Tracheophyta</taxon>
        <taxon>Spermatophyta</taxon>
        <taxon>Magnoliopsida</taxon>
        <taxon>eudicotyledons</taxon>
        <taxon>Gunneridae</taxon>
        <taxon>Pentapetalae</taxon>
        <taxon>rosids</taxon>
        <taxon>fabids</taxon>
        <taxon>Cucurbitales</taxon>
        <taxon>Cucurbitaceae</taxon>
        <taxon>Cucurbiteae</taxon>
        <taxon>Cucurbita</taxon>
    </lineage>
</organism>
<keyword evidence="2" id="KW-1185">Reference proteome</keyword>
<dbReference type="InterPro" id="IPR023213">
    <property type="entry name" value="CAT-like_dom_sf"/>
</dbReference>
<dbReference type="RefSeq" id="XP_022940005.1">
    <property type="nucleotide sequence ID" value="XM_023084237.1"/>
</dbReference>
<dbReference type="InterPro" id="IPR051283">
    <property type="entry name" value="Sec_Metabolite_Acyltrans"/>
</dbReference>
<dbReference type="Proteomes" id="UP000504609">
    <property type="component" value="Unplaced"/>
</dbReference>
<gene>
    <name evidence="3" type="primary">LOC111445768</name>
</gene>
<keyword evidence="1" id="KW-0808">Transferase</keyword>
<evidence type="ECO:0000256" key="1">
    <source>
        <dbReference type="ARBA" id="ARBA00022679"/>
    </source>
</evidence>
<dbReference type="PANTHER" id="PTHR31896:SF12">
    <property type="entry name" value="HXXXD-TYPE ACYL-TRANSFERASE FAMILY PROTEIN"/>
    <property type="match status" value="1"/>
</dbReference>
<dbReference type="AlphaFoldDB" id="A0A6J1FPC8"/>
<dbReference type="KEGG" id="cmos:111445768"/>
<dbReference type="PANTHER" id="PTHR31896">
    <property type="entry name" value="FAMILY REGULATORY PROTEIN, PUTATIVE (AFU_ORTHOLOGUE AFUA_3G14730)-RELATED"/>
    <property type="match status" value="1"/>
</dbReference>
<dbReference type="Pfam" id="PF02458">
    <property type="entry name" value="Transferase"/>
    <property type="match status" value="1"/>
</dbReference>
<reference evidence="3" key="1">
    <citation type="submission" date="2025-08" db="UniProtKB">
        <authorList>
            <consortium name="RefSeq"/>
        </authorList>
    </citation>
    <scope>IDENTIFICATION</scope>
    <source>
        <tissue evidence="3">Young leaves</tissue>
    </source>
</reference>